<dbReference type="Gene3D" id="3.40.30.10">
    <property type="entry name" value="Glutaredoxin"/>
    <property type="match status" value="1"/>
</dbReference>
<dbReference type="InterPro" id="IPR004879">
    <property type="entry name" value="Ssp411-like_TRX"/>
</dbReference>
<dbReference type="InterPro" id="IPR024705">
    <property type="entry name" value="Ssp411"/>
</dbReference>
<comment type="caution">
    <text evidence="2">The sequence shown here is derived from an EMBL/GenBank/DDBJ whole genome shotgun (WGS) entry which is preliminary data.</text>
</comment>
<name>A0A512ISL6_9HYPH</name>
<dbReference type="PROSITE" id="PS51352">
    <property type="entry name" value="THIOREDOXIN_2"/>
    <property type="match status" value="1"/>
</dbReference>
<dbReference type="Pfam" id="PF03190">
    <property type="entry name" value="Thioredox_DsbH"/>
    <property type="match status" value="1"/>
</dbReference>
<reference evidence="2 3" key="1">
    <citation type="submission" date="2019-07" db="EMBL/GenBank/DDBJ databases">
        <title>Whole genome shotgun sequence of Methylobacterium haplocladii NBRC 107714.</title>
        <authorList>
            <person name="Hosoyama A."/>
            <person name="Uohara A."/>
            <person name="Ohji S."/>
            <person name="Ichikawa N."/>
        </authorList>
    </citation>
    <scope>NUCLEOTIDE SEQUENCE [LARGE SCALE GENOMIC DNA]</scope>
    <source>
        <strain evidence="2 3">NBRC 107714</strain>
    </source>
</reference>
<dbReference type="InterPro" id="IPR012341">
    <property type="entry name" value="6hp_glycosidase-like_sf"/>
</dbReference>
<dbReference type="EMBL" id="BJZT01000034">
    <property type="protein sequence ID" value="GEP00690.1"/>
    <property type="molecule type" value="Genomic_DNA"/>
</dbReference>
<dbReference type="InterPro" id="IPR008928">
    <property type="entry name" value="6-hairpin_glycosidase_sf"/>
</dbReference>
<gene>
    <name evidence="2" type="ORF">MHA02_30770</name>
</gene>
<protein>
    <recommendedName>
        <fullName evidence="1">Thioredoxin domain-containing protein</fullName>
    </recommendedName>
</protein>
<dbReference type="Proteomes" id="UP000321258">
    <property type="component" value="Unassembled WGS sequence"/>
</dbReference>
<organism evidence="2 3">
    <name type="scientific">Methylobacterium haplocladii</name>
    <dbReference type="NCBI Taxonomy" id="1176176"/>
    <lineage>
        <taxon>Bacteria</taxon>
        <taxon>Pseudomonadati</taxon>
        <taxon>Pseudomonadota</taxon>
        <taxon>Alphaproteobacteria</taxon>
        <taxon>Hyphomicrobiales</taxon>
        <taxon>Methylobacteriaceae</taxon>
        <taxon>Methylobacterium</taxon>
    </lineage>
</organism>
<sequence length="595" mass="64385">MLAGALIGSPVFAEPISWQGWRQDLFARAKAENKLVILDLEAVWCHWCHVMEQKTYGDAAVSELIAQKYIAVRADQDANPDLSSRYGDWGWPATIVFAPDGTEIAKLRGFVEPERMAALLNAAVEDPTPGPSVAEALKVVPAETHTLGKEQLGALNESYADAWDAENAGWGQPLKYIDADSLDLAVARAEAGDTKAERQARRTLDKALVLIDPVWGGVYQYSDKPDWSAPHYEKIMSFQAQYLRQYSQAYARWHDPRYRSAANRIAGYLTTFLKSPEGAFYVSQDADLSHDVDGHVYYALDDAGRRAKGLPKIDTHIYARENGWAISGLTAYANAASDPEALKAAETAARWVQANRAVPGGGFRHGADDRGGPFLGDTLAMAQAFLDLYAATGDRTWLASAEGAGAFIAKTFEDEDGGFTSAAQAEGDSGALAKPAKSLDDQIAAARVLNLLAQYTGKPGDRDLALHAMRYVAGALPEIERPLAGALLADRELSAAPTHMTVVGPKSDPAARELFAAARALPASYKRLDWWDRSEGRLPNPDVDYPEIDQPAAFACSGHLCSLPTFTAADLKATVAQMDAMSLADSAKRRTDPAR</sequence>
<dbReference type="Gene3D" id="1.50.10.10">
    <property type="match status" value="1"/>
</dbReference>
<accession>A0A512ISL6</accession>
<dbReference type="InterPro" id="IPR013766">
    <property type="entry name" value="Thioredoxin_domain"/>
</dbReference>
<dbReference type="InterPro" id="IPR036249">
    <property type="entry name" value="Thioredoxin-like_sf"/>
</dbReference>
<evidence type="ECO:0000313" key="2">
    <source>
        <dbReference type="EMBL" id="GEP00690.1"/>
    </source>
</evidence>
<evidence type="ECO:0000313" key="3">
    <source>
        <dbReference type="Proteomes" id="UP000321258"/>
    </source>
</evidence>
<dbReference type="PANTHER" id="PTHR42899:SF1">
    <property type="entry name" value="SPERMATOGENESIS-ASSOCIATED PROTEIN 20"/>
    <property type="match status" value="1"/>
</dbReference>
<dbReference type="PIRSF" id="PIRSF006402">
    <property type="entry name" value="UCP006402_thioredoxin"/>
    <property type="match status" value="1"/>
</dbReference>
<keyword evidence="3" id="KW-1185">Reference proteome</keyword>
<dbReference type="SUPFAM" id="SSF52833">
    <property type="entry name" value="Thioredoxin-like"/>
    <property type="match status" value="1"/>
</dbReference>
<dbReference type="GO" id="GO:0005975">
    <property type="term" value="P:carbohydrate metabolic process"/>
    <property type="evidence" value="ECO:0007669"/>
    <property type="project" value="InterPro"/>
</dbReference>
<feature type="domain" description="Thioredoxin" evidence="1">
    <location>
        <begin position="5"/>
        <end position="125"/>
    </location>
</feature>
<evidence type="ECO:0000259" key="1">
    <source>
        <dbReference type="PROSITE" id="PS51352"/>
    </source>
</evidence>
<dbReference type="AlphaFoldDB" id="A0A512ISL6"/>
<dbReference type="PANTHER" id="PTHR42899">
    <property type="entry name" value="SPERMATOGENESIS-ASSOCIATED PROTEIN 20"/>
    <property type="match status" value="1"/>
</dbReference>
<proteinExistence type="predicted"/>
<dbReference type="SUPFAM" id="SSF48208">
    <property type="entry name" value="Six-hairpin glycosidases"/>
    <property type="match status" value="1"/>
</dbReference>